<proteinExistence type="predicted"/>
<dbReference type="OrthoDB" id="282419at2"/>
<dbReference type="RefSeq" id="WP_105333150.1">
    <property type="nucleotide sequence ID" value="NZ_PUHY01000016.1"/>
</dbReference>
<dbReference type="Proteomes" id="UP000238322">
    <property type="component" value="Unassembled WGS sequence"/>
</dbReference>
<dbReference type="EMBL" id="PUHY01000016">
    <property type="protein sequence ID" value="PQO28481.1"/>
    <property type="molecule type" value="Genomic_DNA"/>
</dbReference>
<evidence type="ECO:0000313" key="2">
    <source>
        <dbReference type="Proteomes" id="UP000238322"/>
    </source>
</evidence>
<evidence type="ECO:0000313" key="1">
    <source>
        <dbReference type="EMBL" id="PQO28481.1"/>
    </source>
</evidence>
<name>A0A2S8F8K0_9BACT</name>
<accession>A0A2S8F8K0</accession>
<comment type="caution">
    <text evidence="1">The sequence shown here is derived from an EMBL/GenBank/DDBJ whole genome shotgun (WGS) entry which is preliminary data.</text>
</comment>
<organism evidence="1 2">
    <name type="scientific">Blastopirellula marina</name>
    <dbReference type="NCBI Taxonomy" id="124"/>
    <lineage>
        <taxon>Bacteria</taxon>
        <taxon>Pseudomonadati</taxon>
        <taxon>Planctomycetota</taxon>
        <taxon>Planctomycetia</taxon>
        <taxon>Pirellulales</taxon>
        <taxon>Pirellulaceae</taxon>
        <taxon>Blastopirellula</taxon>
    </lineage>
</organism>
<gene>
    <name evidence="1" type="ORF">C5Y83_28130</name>
</gene>
<protein>
    <submittedName>
        <fullName evidence="1">Uncharacterized protein</fullName>
    </submittedName>
</protein>
<reference evidence="1 2" key="1">
    <citation type="submission" date="2018-02" db="EMBL/GenBank/DDBJ databases">
        <title>Comparative genomes isolates from brazilian mangrove.</title>
        <authorList>
            <person name="Araujo J.E."/>
            <person name="Taketani R.G."/>
            <person name="Silva M.C.P."/>
            <person name="Loureco M.V."/>
            <person name="Andreote F.D."/>
        </authorList>
    </citation>
    <scope>NUCLEOTIDE SEQUENCE [LARGE SCALE GENOMIC DNA]</scope>
    <source>
        <strain evidence="1 2">Hex-1 MGV</strain>
    </source>
</reference>
<dbReference type="AlphaFoldDB" id="A0A2S8F8K0"/>
<sequence length="125" mass="13678">MAESKKVLVAFDPDNPDKQSSDFLVPVQLEDNEMALLGSRSEKLWKYGLVVLTSRAVNKNDLFANLVDTGQKVPDVEACLARLESFVEQLKMVKIGNIVSIATGNVAWRLNVVANTPSGFAKAQN</sequence>